<dbReference type="STRING" id="655353.SAMN04488056_101232"/>
<keyword evidence="3" id="KW-1185">Reference proteome</keyword>
<dbReference type="OrthoDB" id="9792500at2"/>
<dbReference type="SUPFAM" id="SSF52402">
    <property type="entry name" value="Adenine nucleotide alpha hydrolases-like"/>
    <property type="match status" value="1"/>
</dbReference>
<evidence type="ECO:0000259" key="1">
    <source>
        <dbReference type="Pfam" id="PF00582"/>
    </source>
</evidence>
<protein>
    <submittedName>
        <fullName evidence="2">Nucleotide-binding universal stress protein, UspA family</fullName>
    </submittedName>
</protein>
<sequence>MFNTIMVPVDLRHTSRLEKTLTIAADMAKTNEAAVIYVGVTGPEPGDLGHTPKEFGQKLQAFASAQTQAHGIEATTHVIVANDPAIDLDKKLLEAVEATGSDLVIMASHIPNISDYIWSSHGGHLASHTKASVFLVRG</sequence>
<accession>A0A1I4ZV45</accession>
<dbReference type="RefSeq" id="WP_090068002.1">
    <property type="nucleotide sequence ID" value="NZ_FOVR01000001.1"/>
</dbReference>
<feature type="domain" description="UspA" evidence="1">
    <location>
        <begin position="1"/>
        <end position="137"/>
    </location>
</feature>
<evidence type="ECO:0000313" key="3">
    <source>
        <dbReference type="Proteomes" id="UP000199236"/>
    </source>
</evidence>
<dbReference type="AlphaFoldDB" id="A0A1I4ZV45"/>
<dbReference type="Pfam" id="PF00582">
    <property type="entry name" value="Usp"/>
    <property type="match status" value="1"/>
</dbReference>
<name>A0A1I4ZV45_9HYPH</name>
<dbReference type="InterPro" id="IPR006016">
    <property type="entry name" value="UspA"/>
</dbReference>
<dbReference type="EMBL" id="FOVR01000001">
    <property type="protein sequence ID" value="SFN54104.1"/>
    <property type="molecule type" value="Genomic_DNA"/>
</dbReference>
<reference evidence="2 3" key="1">
    <citation type="submission" date="2016-10" db="EMBL/GenBank/DDBJ databases">
        <authorList>
            <person name="de Groot N.N."/>
        </authorList>
    </citation>
    <scope>NUCLEOTIDE SEQUENCE [LARGE SCALE GENOMIC DNA]</scope>
    <source>
        <strain evidence="2 3">CGMCC 1.9157</strain>
    </source>
</reference>
<dbReference type="Gene3D" id="3.40.50.620">
    <property type="entry name" value="HUPs"/>
    <property type="match status" value="1"/>
</dbReference>
<dbReference type="Proteomes" id="UP000199236">
    <property type="component" value="Unassembled WGS sequence"/>
</dbReference>
<proteinExistence type="predicted"/>
<gene>
    <name evidence="2" type="ORF">SAMN04488056_101232</name>
</gene>
<organism evidence="2 3">
    <name type="scientific">Cohaesibacter marisflavi</name>
    <dbReference type="NCBI Taxonomy" id="655353"/>
    <lineage>
        <taxon>Bacteria</taxon>
        <taxon>Pseudomonadati</taxon>
        <taxon>Pseudomonadota</taxon>
        <taxon>Alphaproteobacteria</taxon>
        <taxon>Hyphomicrobiales</taxon>
        <taxon>Cohaesibacteraceae</taxon>
    </lineage>
</organism>
<dbReference type="InterPro" id="IPR014729">
    <property type="entry name" value="Rossmann-like_a/b/a_fold"/>
</dbReference>
<evidence type="ECO:0000313" key="2">
    <source>
        <dbReference type="EMBL" id="SFN54104.1"/>
    </source>
</evidence>
<dbReference type="CDD" id="cd00293">
    <property type="entry name" value="USP-like"/>
    <property type="match status" value="1"/>
</dbReference>